<dbReference type="EMBL" id="QBKQ01000001">
    <property type="protein sequence ID" value="PTX44653.1"/>
    <property type="molecule type" value="Genomic_DNA"/>
</dbReference>
<dbReference type="OrthoDB" id="9797709at2"/>
<evidence type="ECO:0000313" key="3">
    <source>
        <dbReference type="Proteomes" id="UP000244174"/>
    </source>
</evidence>
<dbReference type="PROSITE" id="PS51257">
    <property type="entry name" value="PROKAR_LIPOPROTEIN"/>
    <property type="match status" value="1"/>
</dbReference>
<accession>A0A2T6ALE8</accession>
<dbReference type="RefSeq" id="WP_108170589.1">
    <property type="nucleotide sequence ID" value="NZ_QBKQ01000001.1"/>
</dbReference>
<dbReference type="AlphaFoldDB" id="A0A2T6ALE8"/>
<dbReference type="InterPro" id="IPR001466">
    <property type="entry name" value="Beta-lactam-related"/>
</dbReference>
<protein>
    <submittedName>
        <fullName evidence="2">CubicO group peptidase (Beta-lactamase class C family)</fullName>
    </submittedName>
</protein>
<evidence type="ECO:0000259" key="1">
    <source>
        <dbReference type="Pfam" id="PF00144"/>
    </source>
</evidence>
<dbReference type="Gene3D" id="3.40.710.10">
    <property type="entry name" value="DD-peptidase/beta-lactamase superfamily"/>
    <property type="match status" value="1"/>
</dbReference>
<dbReference type="InterPro" id="IPR012338">
    <property type="entry name" value="Beta-lactam/transpept-like"/>
</dbReference>
<proteinExistence type="predicted"/>
<evidence type="ECO:0000313" key="2">
    <source>
        <dbReference type="EMBL" id="PTX44653.1"/>
    </source>
</evidence>
<name>A0A2T6ALE8_9FLAO</name>
<organism evidence="2 3">
    <name type="scientific">Christiangramia gaetbulicola</name>
    <dbReference type="NCBI Taxonomy" id="703340"/>
    <lineage>
        <taxon>Bacteria</taxon>
        <taxon>Pseudomonadati</taxon>
        <taxon>Bacteroidota</taxon>
        <taxon>Flavobacteriia</taxon>
        <taxon>Flavobacteriales</taxon>
        <taxon>Flavobacteriaceae</taxon>
        <taxon>Christiangramia</taxon>
    </lineage>
</organism>
<feature type="domain" description="Beta-lactamase-related" evidence="1">
    <location>
        <begin position="54"/>
        <end position="370"/>
    </location>
</feature>
<comment type="caution">
    <text evidence="2">The sequence shown here is derived from an EMBL/GenBank/DDBJ whole genome shotgun (WGS) entry which is preliminary data.</text>
</comment>
<dbReference type="Pfam" id="PF00144">
    <property type="entry name" value="Beta-lactamase"/>
    <property type="match status" value="1"/>
</dbReference>
<keyword evidence="3" id="KW-1185">Reference proteome</keyword>
<sequence length="486" mass="54372">MKFLNLILFSLVLIFSSCKKENRIEDSSSDILEIENGLQPPYQVKGDSLIKFNLAERMEHYNVPGVSVAVVDNGKIKWAKGYGTANTTKGTKVDTNTIFQAASISKPLSALAVLKLVENGKLDLDKDVNNYLKDWKVPENEFTKNEKVTLRRLLTHTAGMTVHGFPGYKQTDTFPSVNQVLDAKGNTPRIYVDTIPGSIWRYSGGGYTVMQKIVEDVSGLSFEEYMDKNILPAIGMNNSTFQQPLPAEYQKNASAAYDQEGKMIDGMWHNYPEKAAAGLWTTPRDLVSYCIEVQEILAGKENGVLSQQSVDKMLTKHKDDWGLGPALQWEGDSLVFRHGGKNAGYTNNLISYANQGKAVVVMTNADNGGKLMGEIIRSVSSYYNWGLNDPEIVEVIEMDEEELNKFAGKYLLDFEVPDIENYVIDIEVKDNRLYVNDSNNGDTNVLSPIEKSKFVDLESGDEVVFNVTGNEVEITWNGRFQFQKIQ</sequence>
<dbReference type="PANTHER" id="PTHR46825:SF12">
    <property type="entry name" value="PENICILLIN-BINDING PROTEIN 4"/>
    <property type="match status" value="1"/>
</dbReference>
<dbReference type="InterPro" id="IPR050491">
    <property type="entry name" value="AmpC-like"/>
</dbReference>
<dbReference type="SUPFAM" id="SSF56601">
    <property type="entry name" value="beta-lactamase/transpeptidase-like"/>
    <property type="match status" value="1"/>
</dbReference>
<dbReference type="Proteomes" id="UP000244174">
    <property type="component" value="Unassembled WGS sequence"/>
</dbReference>
<dbReference type="PANTHER" id="PTHR46825">
    <property type="entry name" value="D-ALANYL-D-ALANINE-CARBOXYPEPTIDASE/ENDOPEPTIDASE AMPH"/>
    <property type="match status" value="1"/>
</dbReference>
<gene>
    <name evidence="2" type="ORF">C8P64_0635</name>
</gene>
<reference evidence="2 3" key="1">
    <citation type="submission" date="2018-04" db="EMBL/GenBank/DDBJ databases">
        <title>Genomic Encyclopedia of Archaeal and Bacterial Type Strains, Phase II (KMG-II): from individual species to whole genera.</title>
        <authorList>
            <person name="Goeker M."/>
        </authorList>
    </citation>
    <scope>NUCLEOTIDE SEQUENCE [LARGE SCALE GENOMIC DNA]</scope>
    <source>
        <strain evidence="2 3">DSM 23082</strain>
    </source>
</reference>